<dbReference type="Proteomes" id="UP000470470">
    <property type="component" value="Unassembled WGS sequence"/>
</dbReference>
<protein>
    <submittedName>
        <fullName evidence="3">IS5 family transposase</fullName>
    </submittedName>
</protein>
<dbReference type="InterPro" id="IPR002559">
    <property type="entry name" value="Transposase_11"/>
</dbReference>
<dbReference type="PANTHER" id="PTHR30007:SF1">
    <property type="entry name" value="BLR1914 PROTEIN"/>
    <property type="match status" value="1"/>
</dbReference>
<evidence type="ECO:0000313" key="3">
    <source>
        <dbReference type="EMBL" id="NEL56682.1"/>
    </source>
</evidence>
<dbReference type="AlphaFoldDB" id="A0A7K3WK29"/>
<evidence type="ECO:0000259" key="2">
    <source>
        <dbReference type="Pfam" id="PF01609"/>
    </source>
</evidence>
<dbReference type="NCBIfam" id="NF033580">
    <property type="entry name" value="transpos_IS5_3"/>
    <property type="match status" value="1"/>
</dbReference>
<keyword evidence="4" id="KW-1185">Reference proteome</keyword>
<dbReference type="GO" id="GO:0006313">
    <property type="term" value="P:DNA transposition"/>
    <property type="evidence" value="ECO:0007669"/>
    <property type="project" value="InterPro"/>
</dbReference>
<feature type="region of interest" description="Disordered" evidence="1">
    <location>
        <begin position="103"/>
        <end position="123"/>
    </location>
</feature>
<organism evidence="3 4">
    <name type="scientific">Goekera deserti</name>
    <dbReference type="NCBI Taxonomy" id="2497753"/>
    <lineage>
        <taxon>Bacteria</taxon>
        <taxon>Bacillati</taxon>
        <taxon>Actinomycetota</taxon>
        <taxon>Actinomycetes</taxon>
        <taxon>Geodermatophilales</taxon>
        <taxon>Geodermatophilaceae</taxon>
        <taxon>Goekera</taxon>
    </lineage>
</organism>
<evidence type="ECO:0000313" key="4">
    <source>
        <dbReference type="Proteomes" id="UP000470470"/>
    </source>
</evidence>
<reference evidence="3 4" key="1">
    <citation type="submission" date="2020-02" db="EMBL/GenBank/DDBJ databases">
        <title>The whole genome sequence of CPCC 205119.</title>
        <authorList>
            <person name="Jiang Z."/>
        </authorList>
    </citation>
    <scope>NUCLEOTIDE SEQUENCE [LARGE SCALE GENOMIC DNA]</scope>
    <source>
        <strain evidence="3 4">CPCC 205119</strain>
    </source>
</reference>
<feature type="region of interest" description="Disordered" evidence="1">
    <location>
        <begin position="1"/>
        <end position="24"/>
    </location>
</feature>
<comment type="caution">
    <text evidence="3">The sequence shown here is derived from an EMBL/GenBank/DDBJ whole genome shotgun (WGS) entry which is preliminary data.</text>
</comment>
<feature type="compositionally biased region" description="Basic and acidic residues" evidence="1">
    <location>
        <begin position="1"/>
        <end position="16"/>
    </location>
</feature>
<dbReference type="PANTHER" id="PTHR30007">
    <property type="entry name" value="PHP DOMAIN PROTEIN"/>
    <property type="match status" value="1"/>
</dbReference>
<dbReference type="EMBL" id="JAAGWK010000041">
    <property type="protein sequence ID" value="NEL56682.1"/>
    <property type="molecule type" value="Genomic_DNA"/>
</dbReference>
<dbReference type="Pfam" id="PF01609">
    <property type="entry name" value="DDE_Tnp_1"/>
    <property type="match status" value="1"/>
</dbReference>
<feature type="domain" description="Transposase IS4-like" evidence="2">
    <location>
        <begin position="13"/>
        <end position="165"/>
    </location>
</feature>
<dbReference type="GO" id="GO:0004803">
    <property type="term" value="F:transposase activity"/>
    <property type="evidence" value="ECO:0007669"/>
    <property type="project" value="InterPro"/>
</dbReference>
<accession>A0A7K3WK29</accession>
<dbReference type="GO" id="GO:0003677">
    <property type="term" value="F:DNA binding"/>
    <property type="evidence" value="ECO:0007669"/>
    <property type="project" value="InterPro"/>
</dbReference>
<sequence>MNQLRGPREEPADHGIGRSRGGLSTKVHHAVDGRGRPLSIVIGAGQAGDAPACLPLLAGIRVARAGPGRPRTRPTAVLGDRAYSSKAIRAHLRSRGITAVIPEPRDQQAHRTRRGSKGGRPVTYDRELYKQRNVVECSFALLKQWRALATHYDKHALIYRGAVVLAGVLAWTRT</sequence>
<proteinExistence type="predicted"/>
<name>A0A7K3WK29_9ACTN</name>
<gene>
    <name evidence="3" type="ORF">G1H19_22185</name>
</gene>
<evidence type="ECO:0000256" key="1">
    <source>
        <dbReference type="SAM" id="MobiDB-lite"/>
    </source>
</evidence>